<dbReference type="InterPro" id="IPR039422">
    <property type="entry name" value="MarR/SlyA-like"/>
</dbReference>
<protein>
    <submittedName>
        <fullName evidence="3">MarR family transcriptional regulator</fullName>
    </submittedName>
</protein>
<evidence type="ECO:0000313" key="4">
    <source>
        <dbReference type="Proteomes" id="UP000018296"/>
    </source>
</evidence>
<dbReference type="GO" id="GO:0003700">
    <property type="term" value="F:DNA-binding transcription factor activity"/>
    <property type="evidence" value="ECO:0007669"/>
    <property type="project" value="InterPro"/>
</dbReference>
<proteinExistence type="predicted"/>
<keyword evidence="4" id="KW-1185">Reference proteome</keyword>
<dbReference type="SMART" id="SM00347">
    <property type="entry name" value="HTH_MARR"/>
    <property type="match status" value="1"/>
</dbReference>
<dbReference type="InterPro" id="IPR036390">
    <property type="entry name" value="WH_DNA-bd_sf"/>
</dbReference>
<dbReference type="RefSeq" id="WP_023510202.1">
    <property type="nucleotide sequence ID" value="NZ_AWTC01000008.1"/>
</dbReference>
<dbReference type="PANTHER" id="PTHR33164">
    <property type="entry name" value="TRANSCRIPTIONAL REGULATOR, MARR FAMILY"/>
    <property type="match status" value="1"/>
</dbReference>
<organism evidence="3 4">
    <name type="scientific">Sporolactobacillus laevolacticus DSM 442</name>
    <dbReference type="NCBI Taxonomy" id="1395513"/>
    <lineage>
        <taxon>Bacteria</taxon>
        <taxon>Bacillati</taxon>
        <taxon>Bacillota</taxon>
        <taxon>Bacilli</taxon>
        <taxon>Bacillales</taxon>
        <taxon>Sporolactobacillaceae</taxon>
        <taxon>Sporolactobacillus</taxon>
    </lineage>
</organism>
<gene>
    <name evidence="3" type="ORF">P343_09720</name>
</gene>
<dbReference type="PANTHER" id="PTHR33164:SF101">
    <property type="entry name" value="TRANSCRIPTIONAL REPRESSOR MPRA"/>
    <property type="match status" value="1"/>
</dbReference>
<dbReference type="EMBL" id="AWTC01000008">
    <property type="protein sequence ID" value="EST11917.1"/>
    <property type="molecule type" value="Genomic_DNA"/>
</dbReference>
<evidence type="ECO:0000313" key="3">
    <source>
        <dbReference type="EMBL" id="EST11917.1"/>
    </source>
</evidence>
<dbReference type="GO" id="GO:0003677">
    <property type="term" value="F:DNA binding"/>
    <property type="evidence" value="ECO:0007669"/>
    <property type="project" value="UniProtKB-KW"/>
</dbReference>
<reference evidence="3 4" key="1">
    <citation type="journal article" date="2013" name="Genome Announc.">
        <title>Genome Sequence of Sporolactobacillus laevolacticus DSM442, an Efficient Polymer-Grade D-Lactate Producer from Agricultural Waste Cottonseed as a Nitrogen Source.</title>
        <authorList>
            <person name="Wang H."/>
            <person name="Wang L."/>
            <person name="Ju J."/>
            <person name="Yu B."/>
            <person name="Ma Y."/>
        </authorList>
    </citation>
    <scope>NUCLEOTIDE SEQUENCE [LARGE SCALE GENOMIC DNA]</scope>
    <source>
        <strain evidence="3 4">DSM 442</strain>
    </source>
</reference>
<dbReference type="eggNOG" id="COG1846">
    <property type="taxonomic scope" value="Bacteria"/>
</dbReference>
<dbReference type="Proteomes" id="UP000018296">
    <property type="component" value="Unassembled WGS sequence"/>
</dbReference>
<dbReference type="PROSITE" id="PS50995">
    <property type="entry name" value="HTH_MARR_2"/>
    <property type="match status" value="1"/>
</dbReference>
<dbReference type="AlphaFoldDB" id="V6IX71"/>
<evidence type="ECO:0000259" key="2">
    <source>
        <dbReference type="PROSITE" id="PS50995"/>
    </source>
</evidence>
<dbReference type="PRINTS" id="PR00598">
    <property type="entry name" value="HTHMARR"/>
</dbReference>
<dbReference type="SUPFAM" id="SSF46785">
    <property type="entry name" value="Winged helix' DNA-binding domain"/>
    <property type="match status" value="1"/>
</dbReference>
<accession>V6IX71</accession>
<sequence length="156" mass="17957">MKEEKNLKAEALRYLILAVQRHGNRLLNDLLKGIDLTASQAEVLRTLHDRKGISLKELGQLLICESGSPSRLVERLVRDGLVEKIAHEKDSRYVTLELTQTGKEKERLVKAIELQMYHQLNQLYSEDELELMCTLLGRFLQGQPIAETLKKRGYEM</sequence>
<name>V6IX71_9BACL</name>
<dbReference type="PATRIC" id="fig|1395513.3.peg.1961"/>
<dbReference type="InterPro" id="IPR036388">
    <property type="entry name" value="WH-like_DNA-bd_sf"/>
</dbReference>
<dbReference type="OrthoDB" id="2600321at2"/>
<dbReference type="Gene3D" id="1.10.10.10">
    <property type="entry name" value="Winged helix-like DNA-binding domain superfamily/Winged helix DNA-binding domain"/>
    <property type="match status" value="1"/>
</dbReference>
<dbReference type="Pfam" id="PF13463">
    <property type="entry name" value="HTH_27"/>
    <property type="match status" value="1"/>
</dbReference>
<evidence type="ECO:0000256" key="1">
    <source>
        <dbReference type="ARBA" id="ARBA00023125"/>
    </source>
</evidence>
<dbReference type="GO" id="GO:0006950">
    <property type="term" value="P:response to stress"/>
    <property type="evidence" value="ECO:0007669"/>
    <property type="project" value="TreeGrafter"/>
</dbReference>
<feature type="domain" description="HTH marR-type" evidence="2">
    <location>
        <begin position="8"/>
        <end position="141"/>
    </location>
</feature>
<keyword evidence="1" id="KW-0238">DNA-binding</keyword>
<dbReference type="InterPro" id="IPR000835">
    <property type="entry name" value="HTH_MarR-typ"/>
</dbReference>
<dbReference type="STRING" id="1395513.P343_09720"/>
<comment type="caution">
    <text evidence="3">The sequence shown here is derived from an EMBL/GenBank/DDBJ whole genome shotgun (WGS) entry which is preliminary data.</text>
</comment>